<accession>A0A8E0S6Y0</accession>
<keyword evidence="4" id="KW-1185">Reference proteome</keyword>
<organism evidence="3 4">
    <name type="scientific">Fasciolopsis buskii</name>
    <dbReference type="NCBI Taxonomy" id="27845"/>
    <lineage>
        <taxon>Eukaryota</taxon>
        <taxon>Metazoa</taxon>
        <taxon>Spiralia</taxon>
        <taxon>Lophotrochozoa</taxon>
        <taxon>Platyhelminthes</taxon>
        <taxon>Trematoda</taxon>
        <taxon>Digenea</taxon>
        <taxon>Plagiorchiida</taxon>
        <taxon>Echinostomata</taxon>
        <taxon>Echinostomatoidea</taxon>
        <taxon>Fasciolidae</taxon>
        <taxon>Fasciolopsis</taxon>
    </lineage>
</organism>
<dbReference type="InterPro" id="IPR024395">
    <property type="entry name" value="CLASP_N_dom"/>
</dbReference>
<dbReference type="Proteomes" id="UP000728185">
    <property type="component" value="Unassembled WGS sequence"/>
</dbReference>
<feature type="domain" description="TOG" evidence="2">
    <location>
        <begin position="272"/>
        <end position="518"/>
    </location>
</feature>
<dbReference type="AlphaFoldDB" id="A0A8E0S6Y0"/>
<dbReference type="InterPro" id="IPR045110">
    <property type="entry name" value="XMAP215"/>
</dbReference>
<evidence type="ECO:0000259" key="2">
    <source>
        <dbReference type="SMART" id="SM01349"/>
    </source>
</evidence>
<dbReference type="GO" id="GO:0051010">
    <property type="term" value="F:microtubule plus-end binding"/>
    <property type="evidence" value="ECO:0007669"/>
    <property type="project" value="InterPro"/>
</dbReference>
<dbReference type="InterPro" id="IPR016024">
    <property type="entry name" value="ARM-type_fold"/>
</dbReference>
<dbReference type="SMART" id="SM01349">
    <property type="entry name" value="TOG"/>
    <property type="match status" value="2"/>
</dbReference>
<gene>
    <name evidence="3" type="ORF">FBUS_09993</name>
</gene>
<feature type="domain" description="TOG" evidence="2">
    <location>
        <begin position="15"/>
        <end position="236"/>
    </location>
</feature>
<dbReference type="Pfam" id="PF21040">
    <property type="entry name" value="CEP104-like_TOG"/>
    <property type="match status" value="1"/>
</dbReference>
<dbReference type="Pfam" id="PF12348">
    <property type="entry name" value="CLASP_N"/>
    <property type="match status" value="1"/>
</dbReference>
<dbReference type="EMBL" id="LUCM01002186">
    <property type="protein sequence ID" value="KAA0197725.1"/>
    <property type="molecule type" value="Genomic_DNA"/>
</dbReference>
<dbReference type="InterPro" id="IPR034085">
    <property type="entry name" value="TOG"/>
</dbReference>
<dbReference type="GO" id="GO:0046785">
    <property type="term" value="P:microtubule polymerization"/>
    <property type="evidence" value="ECO:0007669"/>
    <property type="project" value="InterPro"/>
</dbReference>
<comment type="caution">
    <text evidence="3">The sequence shown here is derived from an EMBL/GenBank/DDBJ whole genome shotgun (WGS) entry which is preliminary data.</text>
</comment>
<evidence type="ECO:0000256" key="1">
    <source>
        <dbReference type="SAM" id="MobiDB-lite"/>
    </source>
</evidence>
<dbReference type="GO" id="GO:0007051">
    <property type="term" value="P:spindle organization"/>
    <property type="evidence" value="ECO:0007669"/>
    <property type="project" value="InterPro"/>
</dbReference>
<feature type="region of interest" description="Disordered" evidence="1">
    <location>
        <begin position="513"/>
        <end position="549"/>
    </location>
</feature>
<dbReference type="Gene3D" id="1.25.10.10">
    <property type="entry name" value="Leucine-rich Repeat Variant"/>
    <property type="match status" value="2"/>
</dbReference>
<reference evidence="3" key="1">
    <citation type="submission" date="2019-05" db="EMBL/GenBank/DDBJ databases">
        <title>Annotation for the trematode Fasciolopsis buski.</title>
        <authorList>
            <person name="Choi Y.-J."/>
        </authorList>
    </citation>
    <scope>NUCLEOTIDE SEQUENCE</scope>
    <source>
        <strain evidence="3">HT</strain>
        <tissue evidence="3">Whole worm</tissue>
    </source>
</reference>
<sequence>MNRENENRCFYFYFRVFGEDLINRLCVSDWKERFAGMTEFFERTKTLGGVDACPLQVLCRIVLRKPGLKDTNVQVLRVRVEHLQYALESSKSASATLAELMVPELLEKIGDVKVGDLVRSTLTILSERSSFELVGNLVLQSVFQAKSPKTQSDSLNWLAQSIQEFGLKLRPQDLIPVIRTGLNATNPAVRQASLGVASVLHLFMGEPIRNLFADEKPAVVALLSSEFDKNAGKKPPVPTRGLNANKTATADGEADEEPSESTTAPEEIDTEALLPRVDISGRITTNMLTLLTSKSWKERQEGLTDIQNILNTAKHIEGGNGSLQEPLTAVAKVCGDVNKNLCKLALQLLTDFAKALPKVDAAKYLKCVESNILLCFGDSKPHIREAAMNAITAWQSRVPLSAMLESEILADVLKLENAFLRTEFLRWLCSAFSDLPSNHQRRLPADLTPTLMPYVFATLEDRNPDARKQAQTILPQTIRVLGWDGVSKLANKLKATSKDAVMPQLEKARETVLAMEPSTQSSRTATAPKAIRGGAPKVESVEAPSSTGENNVSRFCLTELFAIGL</sequence>
<dbReference type="InterPro" id="IPR011989">
    <property type="entry name" value="ARM-like"/>
</dbReference>
<dbReference type="SUPFAM" id="SSF48371">
    <property type="entry name" value="ARM repeat"/>
    <property type="match status" value="1"/>
</dbReference>
<evidence type="ECO:0000313" key="4">
    <source>
        <dbReference type="Proteomes" id="UP000728185"/>
    </source>
</evidence>
<feature type="region of interest" description="Disordered" evidence="1">
    <location>
        <begin position="229"/>
        <end position="269"/>
    </location>
</feature>
<evidence type="ECO:0000313" key="3">
    <source>
        <dbReference type="EMBL" id="KAA0197725.1"/>
    </source>
</evidence>
<dbReference type="PANTHER" id="PTHR12609">
    <property type="entry name" value="MICROTUBULE ASSOCIATED PROTEIN XMAP215"/>
    <property type="match status" value="1"/>
</dbReference>
<name>A0A8E0S6Y0_9TREM</name>
<dbReference type="GO" id="GO:0030951">
    <property type="term" value="P:establishment or maintenance of microtubule cytoskeleton polarity"/>
    <property type="evidence" value="ECO:0007669"/>
    <property type="project" value="InterPro"/>
</dbReference>
<protein>
    <recommendedName>
        <fullName evidence="2">TOG domain-containing protein</fullName>
    </recommendedName>
</protein>
<dbReference type="OrthoDB" id="205662at2759"/>
<proteinExistence type="predicted"/>
<dbReference type="GO" id="GO:0061863">
    <property type="term" value="F:microtubule plus end polymerase"/>
    <property type="evidence" value="ECO:0007669"/>
    <property type="project" value="InterPro"/>
</dbReference>